<keyword evidence="1" id="KW-0732">Signal</keyword>
<reference evidence="2 3" key="2">
    <citation type="submission" date="2019-01" db="EMBL/GenBank/DDBJ databases">
        <title>The decoding of complex shrimp genome reveals the adaptation for benthos swimmer, frequently molting mechanism and breeding impact on genome.</title>
        <authorList>
            <person name="Sun Y."/>
            <person name="Gao Y."/>
            <person name="Yu Y."/>
        </authorList>
    </citation>
    <scope>NUCLEOTIDE SEQUENCE [LARGE SCALE GENOMIC DNA]</scope>
    <source>
        <tissue evidence="2">Muscle</tissue>
    </source>
</reference>
<proteinExistence type="predicted"/>
<reference evidence="2 3" key="1">
    <citation type="submission" date="2018-04" db="EMBL/GenBank/DDBJ databases">
        <authorList>
            <person name="Zhang X."/>
            <person name="Yuan J."/>
            <person name="Li F."/>
            <person name="Xiang J."/>
        </authorList>
    </citation>
    <scope>NUCLEOTIDE SEQUENCE [LARGE SCALE GENOMIC DNA]</scope>
    <source>
        <tissue evidence="2">Muscle</tissue>
    </source>
</reference>
<evidence type="ECO:0000313" key="3">
    <source>
        <dbReference type="Proteomes" id="UP000283509"/>
    </source>
</evidence>
<organism evidence="2 3">
    <name type="scientific">Penaeus vannamei</name>
    <name type="common">Whiteleg shrimp</name>
    <name type="synonym">Litopenaeus vannamei</name>
    <dbReference type="NCBI Taxonomy" id="6689"/>
    <lineage>
        <taxon>Eukaryota</taxon>
        <taxon>Metazoa</taxon>
        <taxon>Ecdysozoa</taxon>
        <taxon>Arthropoda</taxon>
        <taxon>Crustacea</taxon>
        <taxon>Multicrustacea</taxon>
        <taxon>Malacostraca</taxon>
        <taxon>Eumalacostraca</taxon>
        <taxon>Eucarida</taxon>
        <taxon>Decapoda</taxon>
        <taxon>Dendrobranchiata</taxon>
        <taxon>Penaeoidea</taxon>
        <taxon>Penaeidae</taxon>
        <taxon>Penaeus</taxon>
    </lineage>
</organism>
<evidence type="ECO:0000313" key="2">
    <source>
        <dbReference type="EMBL" id="ROT79441.1"/>
    </source>
</evidence>
<feature type="non-terminal residue" evidence="2">
    <location>
        <position position="141"/>
    </location>
</feature>
<protein>
    <recommendedName>
        <fullName evidence="4">Secreted protein</fullName>
    </recommendedName>
</protein>
<feature type="signal peptide" evidence="1">
    <location>
        <begin position="1"/>
        <end position="24"/>
    </location>
</feature>
<feature type="chain" id="PRO_5018653497" description="Secreted protein" evidence="1">
    <location>
        <begin position="25"/>
        <end position="141"/>
    </location>
</feature>
<name>A0A3R7SX36_PENVA</name>
<dbReference type="EMBL" id="QCYY01001243">
    <property type="protein sequence ID" value="ROT79441.1"/>
    <property type="molecule type" value="Genomic_DNA"/>
</dbReference>
<keyword evidence="3" id="KW-1185">Reference proteome</keyword>
<gene>
    <name evidence="2" type="ORF">C7M84_001837</name>
</gene>
<sequence length="141" mass="15225">MLVVPAARVLVLCLLSAQIVFSQAFHGRPRRHRHHDRRFFEGRGHAHRAHGHAPLSAPHHDAHRLYADAHRLVSASHVVENSVGGNRVPSTRKSGHGSRWALTYQGAAHEPAAINNTVSNVTAQLGAPPSCRVGWATSGTG</sequence>
<dbReference type="AlphaFoldDB" id="A0A3R7SX36"/>
<dbReference type="Proteomes" id="UP000283509">
    <property type="component" value="Unassembled WGS sequence"/>
</dbReference>
<evidence type="ECO:0008006" key="4">
    <source>
        <dbReference type="Google" id="ProtNLM"/>
    </source>
</evidence>
<comment type="caution">
    <text evidence="2">The sequence shown here is derived from an EMBL/GenBank/DDBJ whole genome shotgun (WGS) entry which is preliminary data.</text>
</comment>
<accession>A0A3R7SX36</accession>
<evidence type="ECO:0000256" key="1">
    <source>
        <dbReference type="SAM" id="SignalP"/>
    </source>
</evidence>